<comment type="subcellular location">
    <subcellularLocation>
        <location evidence="1">Membrane</location>
        <topology evidence="1">Multi-pass membrane protein</topology>
    </subcellularLocation>
</comment>
<keyword evidence="8" id="KW-1185">Reference proteome</keyword>
<dbReference type="GO" id="GO:0004930">
    <property type="term" value="F:G protein-coupled receptor activity"/>
    <property type="evidence" value="ECO:0007669"/>
    <property type="project" value="TreeGrafter"/>
</dbReference>
<evidence type="ECO:0000256" key="2">
    <source>
        <dbReference type="ARBA" id="ARBA00010125"/>
    </source>
</evidence>
<evidence type="ECO:0000313" key="8">
    <source>
        <dbReference type="Proteomes" id="UP000636800"/>
    </source>
</evidence>
<dbReference type="Proteomes" id="UP000636800">
    <property type="component" value="Chromosome 5"/>
</dbReference>
<reference evidence="7 8" key="1">
    <citation type="journal article" date="2020" name="Nat. Food">
        <title>A phased Vanilla planifolia genome enables genetic improvement of flavour and production.</title>
        <authorList>
            <person name="Hasing T."/>
            <person name="Tang H."/>
            <person name="Brym M."/>
            <person name="Khazi F."/>
            <person name="Huang T."/>
            <person name="Chambers A.H."/>
        </authorList>
    </citation>
    <scope>NUCLEOTIDE SEQUENCE [LARGE SCALE GENOMIC DNA]</scope>
    <source>
        <tissue evidence="7">Leaf</tissue>
    </source>
</reference>
<evidence type="ECO:0008006" key="9">
    <source>
        <dbReference type="Google" id="ProtNLM"/>
    </source>
</evidence>
<evidence type="ECO:0000256" key="1">
    <source>
        <dbReference type="ARBA" id="ARBA00004141"/>
    </source>
</evidence>
<evidence type="ECO:0000256" key="3">
    <source>
        <dbReference type="ARBA" id="ARBA00022692"/>
    </source>
</evidence>
<feature type="transmembrane region" description="Helical" evidence="6">
    <location>
        <begin position="229"/>
        <end position="250"/>
    </location>
</feature>
<gene>
    <name evidence="7" type="ORF">HPP92_012297</name>
</gene>
<comment type="similarity">
    <text evidence="2">Belongs to the UPF0359 family.</text>
</comment>
<evidence type="ECO:0000256" key="5">
    <source>
        <dbReference type="ARBA" id="ARBA00023136"/>
    </source>
</evidence>
<name>A0A835R3F2_VANPL</name>
<dbReference type="InterPro" id="IPR018781">
    <property type="entry name" value="TPRA1/CAND2/CAND8"/>
</dbReference>
<feature type="transmembrane region" description="Helical" evidence="6">
    <location>
        <begin position="80"/>
        <end position="100"/>
    </location>
</feature>
<feature type="transmembrane region" description="Helical" evidence="6">
    <location>
        <begin position="41"/>
        <end position="59"/>
    </location>
</feature>
<feature type="transmembrane region" description="Helical" evidence="6">
    <location>
        <begin position="186"/>
        <end position="209"/>
    </location>
</feature>
<dbReference type="OrthoDB" id="67540at2759"/>
<evidence type="ECO:0000313" key="7">
    <source>
        <dbReference type="EMBL" id="KAG0481439.1"/>
    </source>
</evidence>
<protein>
    <recommendedName>
        <fullName evidence="9">Transmembrane protein adipocyte-associated 1</fullName>
    </recommendedName>
</protein>
<dbReference type="EMBL" id="JADCNL010000005">
    <property type="protein sequence ID" value="KAG0481439.1"/>
    <property type="molecule type" value="Genomic_DNA"/>
</dbReference>
<accession>A0A835R3F2</accession>
<dbReference type="PANTHER" id="PTHR15876">
    <property type="entry name" value="TRANSMEMBRANE PROTEIN ADIPOCYTE-ASSOCIATED 1"/>
    <property type="match status" value="1"/>
</dbReference>
<dbReference type="Pfam" id="PF10160">
    <property type="entry name" value="Tmemb_40"/>
    <property type="match status" value="1"/>
</dbReference>
<sequence length="311" mass="35139">MRGLEELAMKPLVISPEAAVPVEEVVGRSGVSSWLVDCHGLLYDIGLIVPAALFVAYLASQVRRSFSKVRYGSSYIMMAYYGLIWIVSVLNLTWCILQAWQCTPTKEFSWNLLSLCTKSGMLFLEVSLISFLLQGNQAGDLEALTRTFVVSGVIVAVDVLLKAVYVFGFGVPMFLDGVGPSNHVKWGLWIVHKLLLAAVYVLIFIHVPLKVERDATWYPPRTNLAQPAFRNYICVMFSINALSLFSCLLMENGAGFGYWLLSLVTLCYHSLYLPFLYITFLADFFREEDMRLENVYYSEMKDAGFFDADWD</sequence>
<organism evidence="7 8">
    <name type="scientific">Vanilla planifolia</name>
    <name type="common">Vanilla</name>
    <dbReference type="NCBI Taxonomy" id="51239"/>
    <lineage>
        <taxon>Eukaryota</taxon>
        <taxon>Viridiplantae</taxon>
        <taxon>Streptophyta</taxon>
        <taxon>Embryophyta</taxon>
        <taxon>Tracheophyta</taxon>
        <taxon>Spermatophyta</taxon>
        <taxon>Magnoliopsida</taxon>
        <taxon>Liliopsida</taxon>
        <taxon>Asparagales</taxon>
        <taxon>Orchidaceae</taxon>
        <taxon>Vanilloideae</taxon>
        <taxon>Vanilleae</taxon>
        <taxon>Vanilla</taxon>
    </lineage>
</organism>
<dbReference type="PANTHER" id="PTHR15876:SF8">
    <property type="entry name" value="TRANSMEMBRANE PROTEIN ADIPOCYTE-ASSOCIATED 1"/>
    <property type="match status" value="1"/>
</dbReference>
<feature type="transmembrane region" description="Helical" evidence="6">
    <location>
        <begin position="256"/>
        <end position="282"/>
    </location>
</feature>
<comment type="caution">
    <text evidence="7">The sequence shown here is derived from an EMBL/GenBank/DDBJ whole genome shotgun (WGS) entry which is preliminary data.</text>
</comment>
<dbReference type="AlphaFoldDB" id="A0A835R3F2"/>
<evidence type="ECO:0000256" key="4">
    <source>
        <dbReference type="ARBA" id="ARBA00022989"/>
    </source>
</evidence>
<proteinExistence type="inferred from homology"/>
<dbReference type="GO" id="GO:0005886">
    <property type="term" value="C:plasma membrane"/>
    <property type="evidence" value="ECO:0007669"/>
    <property type="project" value="TreeGrafter"/>
</dbReference>
<feature type="transmembrane region" description="Helical" evidence="6">
    <location>
        <begin position="145"/>
        <end position="166"/>
    </location>
</feature>
<keyword evidence="4 6" id="KW-1133">Transmembrane helix</keyword>
<keyword evidence="5 6" id="KW-0472">Membrane</keyword>
<evidence type="ECO:0000256" key="6">
    <source>
        <dbReference type="SAM" id="Phobius"/>
    </source>
</evidence>
<keyword evidence="3 6" id="KW-0812">Transmembrane</keyword>